<dbReference type="Gene3D" id="6.10.30.10">
    <property type="match status" value="1"/>
</dbReference>
<dbReference type="EMBL" id="JACKVH010000017">
    <property type="protein sequence ID" value="MCV7380953.1"/>
    <property type="molecule type" value="Genomic_DNA"/>
</dbReference>
<evidence type="ECO:0000313" key="6">
    <source>
        <dbReference type="Proteomes" id="UP001141650"/>
    </source>
</evidence>
<feature type="domain" description="ChsH2 C-terminal OB-fold" evidence="1">
    <location>
        <begin position="57"/>
        <end position="122"/>
    </location>
</feature>
<name>A0AA41XRB9_9MYCO</name>
<feature type="domain" description="ChsH2 rubredoxin-like zinc ribbon" evidence="2">
    <location>
        <begin position="17"/>
        <end position="51"/>
    </location>
</feature>
<sequence length="137" mass="14444">MTARPVPVPDDASAPFWAAAAEHVLTAARCARCARLTMPPDIVCPHCHSSDPGFEFVPVSGRGTVRSWTVVRQALLPGFDDDLPFVLVDVELVEQDDLRLIGRLLDGPDADLGVGAAVTAGFEDLAPGVAVPAFELA</sequence>
<accession>A0AA41XRB9</accession>
<keyword evidence="5" id="KW-1185">Reference proteome</keyword>
<dbReference type="Pfam" id="PF01796">
    <property type="entry name" value="OB_ChsH2_C"/>
    <property type="match status" value="1"/>
</dbReference>
<evidence type="ECO:0000259" key="1">
    <source>
        <dbReference type="Pfam" id="PF01796"/>
    </source>
</evidence>
<evidence type="ECO:0000313" key="5">
    <source>
        <dbReference type="Proteomes" id="UP000192319"/>
    </source>
</evidence>
<dbReference type="InterPro" id="IPR052513">
    <property type="entry name" value="Thioester_dehydratase-like"/>
</dbReference>
<dbReference type="Proteomes" id="UP001141650">
    <property type="component" value="Unassembled WGS sequence"/>
</dbReference>
<evidence type="ECO:0000313" key="3">
    <source>
        <dbReference type="EMBL" id="MCV7380953.1"/>
    </source>
</evidence>
<dbReference type="InterPro" id="IPR012340">
    <property type="entry name" value="NA-bd_OB-fold"/>
</dbReference>
<dbReference type="InterPro" id="IPR022002">
    <property type="entry name" value="ChsH2_Znr"/>
</dbReference>
<dbReference type="InterPro" id="IPR002878">
    <property type="entry name" value="ChsH2_C"/>
</dbReference>
<protein>
    <submittedName>
        <fullName evidence="3">OB-fold domain-containing protein</fullName>
    </submittedName>
</protein>
<reference evidence="3" key="2">
    <citation type="submission" date="2020-07" db="EMBL/GenBank/DDBJ databases">
        <authorList>
            <person name="Pettersson B.M.F."/>
            <person name="Behra P.R.K."/>
            <person name="Ramesh M."/>
            <person name="Das S."/>
            <person name="Dasgupta S."/>
            <person name="Kirsebom L.A."/>
        </authorList>
    </citation>
    <scope>NUCLEOTIDE SEQUENCE</scope>
    <source>
        <strain evidence="3">CCUG 55640</strain>
    </source>
</reference>
<evidence type="ECO:0000259" key="2">
    <source>
        <dbReference type="Pfam" id="PF12172"/>
    </source>
</evidence>
<evidence type="ECO:0000313" key="4">
    <source>
        <dbReference type="EMBL" id="OQZ91364.1"/>
    </source>
</evidence>
<comment type="caution">
    <text evidence="3">The sequence shown here is derived from an EMBL/GenBank/DDBJ whole genome shotgun (WGS) entry which is preliminary data.</text>
</comment>
<dbReference type="PANTHER" id="PTHR34075">
    <property type="entry name" value="BLR3430 PROTEIN"/>
    <property type="match status" value="1"/>
</dbReference>
<dbReference type="EMBL" id="MVHD01000010">
    <property type="protein sequence ID" value="OQZ91364.1"/>
    <property type="molecule type" value="Genomic_DNA"/>
</dbReference>
<organism evidence="3 6">
    <name type="scientific">Mycobacterium alsense</name>
    <dbReference type="NCBI Taxonomy" id="324058"/>
    <lineage>
        <taxon>Bacteria</taxon>
        <taxon>Bacillati</taxon>
        <taxon>Actinomycetota</taxon>
        <taxon>Actinomycetes</taxon>
        <taxon>Mycobacteriales</taxon>
        <taxon>Mycobacteriaceae</taxon>
        <taxon>Mycobacterium</taxon>
    </lineage>
</organism>
<dbReference type="AlphaFoldDB" id="A0AA41XRB9"/>
<dbReference type="SUPFAM" id="SSF50249">
    <property type="entry name" value="Nucleic acid-binding proteins"/>
    <property type="match status" value="1"/>
</dbReference>
<dbReference type="Proteomes" id="UP000192319">
    <property type="component" value="Unassembled WGS sequence"/>
</dbReference>
<dbReference type="PANTHER" id="PTHR34075:SF5">
    <property type="entry name" value="BLR3430 PROTEIN"/>
    <property type="match status" value="1"/>
</dbReference>
<dbReference type="RefSeq" id="WP_083137492.1">
    <property type="nucleotide sequence ID" value="NZ_JACKVH010000017.1"/>
</dbReference>
<reference evidence="3" key="3">
    <citation type="journal article" date="2022" name="BMC Genomics">
        <title>Comparative genome analysis of mycobacteria focusing on tRNA and non-coding RNA.</title>
        <authorList>
            <person name="Behra P.R.K."/>
            <person name="Pettersson B.M.F."/>
            <person name="Ramesh M."/>
            <person name="Das S."/>
            <person name="Dasgupta S."/>
            <person name="Kirsebom L.A."/>
        </authorList>
    </citation>
    <scope>NUCLEOTIDE SEQUENCE</scope>
    <source>
        <strain evidence="3">CCUG 55640</strain>
    </source>
</reference>
<reference evidence="4 5" key="1">
    <citation type="submission" date="2017-02" db="EMBL/GenBank/DDBJ databases">
        <title>The new phylogeny of genus Mycobacterium.</title>
        <authorList>
            <person name="Tortoli E."/>
            <person name="Trovato A."/>
            <person name="Cirillo D.M."/>
        </authorList>
    </citation>
    <scope>NUCLEOTIDE SEQUENCE [LARGE SCALE GENOMIC DNA]</scope>
    <source>
        <strain evidence="4 5">DSM 45230</strain>
    </source>
</reference>
<proteinExistence type="predicted"/>
<dbReference type="Pfam" id="PF12172">
    <property type="entry name" value="zf-ChsH2"/>
    <property type="match status" value="1"/>
</dbReference>
<gene>
    <name evidence="4" type="ORF">BST11_08535</name>
    <name evidence="3" type="ORF">H7K38_20185</name>
</gene>